<sequence length="65" mass="7340">MKLPIPNAQEINRIAARAEETIKNTTSRSSHLMCVENAIREALALVVDRMNIQINDSLQIDLTKH</sequence>
<accession>A0A7G9V147</accession>
<keyword evidence="2" id="KW-1185">Reference proteome</keyword>
<gene>
    <name evidence="1" type="ORF">phiPsa267_003</name>
</gene>
<proteinExistence type="predicted"/>
<dbReference type="Proteomes" id="UP000516074">
    <property type="component" value="Segment"/>
</dbReference>
<name>A0A7G9V147_9CAUD</name>
<organism evidence="1 2">
    <name type="scientific">Pseudomonas phage phiPsa267</name>
    <dbReference type="NCBI Taxonomy" id="1460361"/>
    <lineage>
        <taxon>Viruses</taxon>
        <taxon>Duplodnaviria</taxon>
        <taxon>Heunggongvirae</taxon>
        <taxon>Uroviricota</taxon>
        <taxon>Caudoviricetes</taxon>
        <taxon>Vandenendeviridae</taxon>
        <taxon>Gorskivirinae</taxon>
        <taxon>Otagovirus</taxon>
        <taxon>Otagovirus psa267</taxon>
    </lineage>
</organism>
<protein>
    <submittedName>
        <fullName evidence="1">Uncharacterized protein</fullName>
    </submittedName>
</protein>
<reference evidence="1 2" key="1">
    <citation type="submission" date="2020-06" db="EMBL/GenBank/DDBJ databases">
        <title>Characterization of Pseudomonas phiPsa374-like phages.</title>
        <authorList>
            <person name="Warring S."/>
            <person name="Malone L.M."/>
            <person name="Easingwood R.A."/>
            <person name="Rigano L."/>
            <person name="Frampton R.A."/>
            <person name="Lopez Acedo E."/>
            <person name="Templeton M.D."/>
            <person name="Kleffmann T."/>
            <person name="Bostina M."/>
            <person name="Fineran P.C."/>
        </authorList>
    </citation>
    <scope>NUCLEOTIDE SEQUENCE [LARGE SCALE GENOMIC DNA]</scope>
</reference>
<evidence type="ECO:0000313" key="2">
    <source>
        <dbReference type="Proteomes" id="UP000516074"/>
    </source>
</evidence>
<dbReference type="EMBL" id="MT670417">
    <property type="protein sequence ID" value="QNO00003.1"/>
    <property type="molecule type" value="Genomic_DNA"/>
</dbReference>
<evidence type="ECO:0000313" key="1">
    <source>
        <dbReference type="EMBL" id="QNO00003.1"/>
    </source>
</evidence>